<protein>
    <submittedName>
        <fullName evidence="4">Murein DD-endopeptidase MepM/ murein hydrolase activator NlpD</fullName>
    </submittedName>
</protein>
<dbReference type="GO" id="GO:0004222">
    <property type="term" value="F:metalloendopeptidase activity"/>
    <property type="evidence" value="ECO:0007669"/>
    <property type="project" value="TreeGrafter"/>
</dbReference>
<comment type="caution">
    <text evidence="4">The sequence shown here is derived from an EMBL/GenBank/DDBJ whole genome shotgun (WGS) entry which is preliminary data.</text>
</comment>
<dbReference type="InterPro" id="IPR011055">
    <property type="entry name" value="Dup_hybrid_motif"/>
</dbReference>
<dbReference type="RefSeq" id="WP_184011982.1">
    <property type="nucleotide sequence ID" value="NZ_JACIJS010000007.1"/>
</dbReference>
<dbReference type="InterPro" id="IPR036779">
    <property type="entry name" value="LysM_dom_sf"/>
</dbReference>
<sequence length="412" mass="42136">MTRANLLIPLTSLAFLAACAVEETATPAPIQFEGTNPSVSQIPVERPLQPGEPDARGVISYPGYQVIRAREGDTVASISARVGADAATVASYNGLVPDYTPRAGDLIVLPPRDDRYGVNLAGNTSDTGGWNIGLAAAAIARAGDSTSGPTPVAFPNEPAVEAARVSSNDPSVPRNGIQPVRHLVGPAETLFSIARLYDVSVTSITTWNGMSTNLVVAPGDVIYVPLPEDPTAEAALAAATPAPAVQPVAVTPSANSAPPPPPSATNALPQPVTATVPPLSPNMSAAAATGASDAIFMRPVDGEILRPFSAAPGASRNDGIDFAATAGTPVRAADDGEVIYVARSVGDFGNIVMIRHPNEIVTAYARLGAVTVAKGDMISRGATLGEVAANASPSMQFQVMRNMAPVDPAPFL</sequence>
<dbReference type="Gene3D" id="3.10.350.10">
    <property type="entry name" value="LysM domain"/>
    <property type="match status" value="2"/>
</dbReference>
<dbReference type="EMBL" id="JACIJS010000007">
    <property type="protein sequence ID" value="MBB5516401.1"/>
    <property type="molecule type" value="Genomic_DNA"/>
</dbReference>
<name>A0A840WP44_9RHOB</name>
<dbReference type="PANTHER" id="PTHR21666:SF270">
    <property type="entry name" value="MUREIN HYDROLASE ACTIVATOR ENVC"/>
    <property type="match status" value="1"/>
</dbReference>
<dbReference type="PROSITE" id="PS51257">
    <property type="entry name" value="PROKAR_LIPOPROTEIN"/>
    <property type="match status" value="1"/>
</dbReference>
<dbReference type="InterPro" id="IPR016047">
    <property type="entry name" value="M23ase_b-sheet_dom"/>
</dbReference>
<dbReference type="PROSITE" id="PS51782">
    <property type="entry name" value="LYSM"/>
    <property type="match status" value="2"/>
</dbReference>
<evidence type="ECO:0000313" key="5">
    <source>
        <dbReference type="Proteomes" id="UP000553766"/>
    </source>
</evidence>
<dbReference type="InterPro" id="IPR050570">
    <property type="entry name" value="Cell_wall_metabolism_enzyme"/>
</dbReference>
<keyword evidence="4" id="KW-0378">Hydrolase</keyword>
<evidence type="ECO:0000259" key="3">
    <source>
        <dbReference type="PROSITE" id="PS51782"/>
    </source>
</evidence>
<feature type="region of interest" description="Disordered" evidence="1">
    <location>
        <begin position="249"/>
        <end position="276"/>
    </location>
</feature>
<dbReference type="CDD" id="cd12797">
    <property type="entry name" value="M23_peptidase"/>
    <property type="match status" value="1"/>
</dbReference>
<dbReference type="PANTHER" id="PTHR21666">
    <property type="entry name" value="PEPTIDASE-RELATED"/>
    <property type="match status" value="1"/>
</dbReference>
<organism evidence="4 5">
    <name type="scientific">Rubricella aquisinus</name>
    <dbReference type="NCBI Taxonomy" id="2028108"/>
    <lineage>
        <taxon>Bacteria</taxon>
        <taxon>Pseudomonadati</taxon>
        <taxon>Pseudomonadota</taxon>
        <taxon>Alphaproteobacteria</taxon>
        <taxon>Rhodobacterales</taxon>
        <taxon>Paracoccaceae</taxon>
        <taxon>Rubricella</taxon>
    </lineage>
</organism>
<dbReference type="CDD" id="cd00118">
    <property type="entry name" value="LysM"/>
    <property type="match status" value="2"/>
</dbReference>
<proteinExistence type="predicted"/>
<dbReference type="Pfam" id="PF01551">
    <property type="entry name" value="Peptidase_M23"/>
    <property type="match status" value="1"/>
</dbReference>
<gene>
    <name evidence="4" type="ORF">FHS89_002432</name>
</gene>
<reference evidence="4 5" key="1">
    <citation type="submission" date="2020-08" db="EMBL/GenBank/DDBJ databases">
        <title>Genomic Encyclopedia of Type Strains, Phase IV (KMG-IV): sequencing the most valuable type-strain genomes for metagenomic binning, comparative biology and taxonomic classification.</title>
        <authorList>
            <person name="Goeker M."/>
        </authorList>
    </citation>
    <scope>NUCLEOTIDE SEQUENCE [LARGE SCALE GENOMIC DNA]</scope>
    <source>
        <strain evidence="4 5">DSM 103377</strain>
    </source>
</reference>
<dbReference type="AlphaFoldDB" id="A0A840WP44"/>
<accession>A0A840WP44</accession>
<dbReference type="InterPro" id="IPR018392">
    <property type="entry name" value="LysM"/>
</dbReference>
<feature type="signal peptide" evidence="2">
    <location>
        <begin position="1"/>
        <end position="20"/>
    </location>
</feature>
<feature type="domain" description="LysM" evidence="3">
    <location>
        <begin position="180"/>
        <end position="224"/>
    </location>
</feature>
<dbReference type="Proteomes" id="UP000553766">
    <property type="component" value="Unassembled WGS sequence"/>
</dbReference>
<evidence type="ECO:0000256" key="1">
    <source>
        <dbReference type="SAM" id="MobiDB-lite"/>
    </source>
</evidence>
<evidence type="ECO:0000313" key="4">
    <source>
        <dbReference type="EMBL" id="MBB5516401.1"/>
    </source>
</evidence>
<dbReference type="Gene3D" id="2.70.70.10">
    <property type="entry name" value="Glucose Permease (Domain IIA)"/>
    <property type="match status" value="1"/>
</dbReference>
<keyword evidence="2" id="KW-0732">Signal</keyword>
<dbReference type="SMART" id="SM00257">
    <property type="entry name" value="LysM"/>
    <property type="match status" value="2"/>
</dbReference>
<dbReference type="SUPFAM" id="SSF51261">
    <property type="entry name" value="Duplicated hybrid motif"/>
    <property type="match status" value="1"/>
</dbReference>
<dbReference type="Pfam" id="PF01476">
    <property type="entry name" value="LysM"/>
    <property type="match status" value="2"/>
</dbReference>
<feature type="chain" id="PRO_5032306831" evidence="2">
    <location>
        <begin position="21"/>
        <end position="412"/>
    </location>
</feature>
<feature type="domain" description="LysM" evidence="3">
    <location>
        <begin position="65"/>
        <end position="109"/>
    </location>
</feature>
<keyword evidence="5" id="KW-1185">Reference proteome</keyword>
<evidence type="ECO:0000256" key="2">
    <source>
        <dbReference type="SAM" id="SignalP"/>
    </source>
</evidence>